<dbReference type="EMBL" id="RZOA01000004">
    <property type="protein sequence ID" value="KAA8824152.1"/>
    <property type="molecule type" value="Genomic_DNA"/>
</dbReference>
<dbReference type="Pfam" id="PF12158">
    <property type="entry name" value="DUF3592"/>
    <property type="match status" value="1"/>
</dbReference>
<reference evidence="5 6" key="1">
    <citation type="journal article" date="2019" name="Syst. Appl. Microbiol.">
        <title>Characterization of Bifidobacterium species in feaces of the Egyptian fruit bat: Description of B. vespertilionis sp. nov. and B. rousetti sp. nov.</title>
        <authorList>
            <person name="Modesto M."/>
            <person name="Satti M."/>
            <person name="Watanabe K."/>
            <person name="Puglisi E."/>
            <person name="Morelli L."/>
            <person name="Huang C.-H."/>
            <person name="Liou J.-S."/>
            <person name="Miyashita M."/>
            <person name="Tamura T."/>
            <person name="Saito S."/>
            <person name="Mori K."/>
            <person name="Huang L."/>
            <person name="Sciavilla P."/>
            <person name="Sandri C."/>
            <person name="Spiezio C."/>
            <person name="Vitali F."/>
            <person name="Cavalieri D."/>
            <person name="Perpetuini G."/>
            <person name="Tofalo R."/>
            <person name="Bonetti A."/>
            <person name="Arita M."/>
            <person name="Mattarelli P."/>
        </authorList>
    </citation>
    <scope>NUCLEOTIDE SEQUENCE [LARGE SCALE GENOMIC DNA]</scope>
    <source>
        <strain evidence="3 6">RST16</strain>
        <strain evidence="4 5">RST8</strain>
    </source>
</reference>
<feature type="domain" description="DUF3592" evidence="2">
    <location>
        <begin position="66"/>
        <end position="137"/>
    </location>
</feature>
<dbReference type="EMBL" id="RZNZ01000001">
    <property type="protein sequence ID" value="KAA8822563.1"/>
    <property type="molecule type" value="Genomic_DNA"/>
</dbReference>
<keyword evidence="1" id="KW-0812">Transmembrane</keyword>
<feature type="transmembrane region" description="Helical" evidence="1">
    <location>
        <begin position="151"/>
        <end position="171"/>
    </location>
</feature>
<accession>A0A5J5E0J4</accession>
<evidence type="ECO:0000313" key="6">
    <source>
        <dbReference type="Proteomes" id="UP000374630"/>
    </source>
</evidence>
<comment type="caution">
    <text evidence="4">The sequence shown here is derived from an EMBL/GenBank/DDBJ whole genome shotgun (WGS) entry which is preliminary data.</text>
</comment>
<evidence type="ECO:0000259" key="2">
    <source>
        <dbReference type="Pfam" id="PF12158"/>
    </source>
</evidence>
<gene>
    <name evidence="4" type="ORF">EM848_03230</name>
    <name evidence="3" type="ORF">EMO90_00805</name>
</gene>
<proteinExistence type="predicted"/>
<evidence type="ECO:0000256" key="1">
    <source>
        <dbReference type="SAM" id="Phobius"/>
    </source>
</evidence>
<dbReference type="InterPro" id="IPR021994">
    <property type="entry name" value="DUF3592"/>
</dbReference>
<dbReference type="Proteomes" id="UP000345527">
    <property type="component" value="Unassembled WGS sequence"/>
</dbReference>
<organism evidence="4 5">
    <name type="scientific">Bifidobacterium vespertilionis</name>
    <dbReference type="NCBI Taxonomy" id="2562524"/>
    <lineage>
        <taxon>Bacteria</taxon>
        <taxon>Bacillati</taxon>
        <taxon>Actinomycetota</taxon>
        <taxon>Actinomycetes</taxon>
        <taxon>Bifidobacteriales</taxon>
        <taxon>Bifidobacteriaceae</taxon>
        <taxon>Bifidobacterium</taxon>
    </lineage>
</organism>
<protein>
    <submittedName>
        <fullName evidence="4">DUF3592 domain-containing protein</fullName>
    </submittedName>
</protein>
<sequence>MTCARMCDNGRVRRRTRGKGDCMPRFDTDLFMFGLPFVIPGAIFAIIGFLALRHARLMDERCTSSTEGIVSEQVDNTSDDDGDSTSHSWYFEVTYEVDCETFTISTKPSDDENRFHVGDRLTVEYDPADPDRSRLTVDADDNDRSGLRSMAAIGVFSFAIGAGAMIASFLLV</sequence>
<feature type="transmembrane region" description="Helical" evidence="1">
    <location>
        <begin position="30"/>
        <end position="52"/>
    </location>
</feature>
<dbReference type="OrthoDB" id="3617184at2"/>
<evidence type="ECO:0000313" key="4">
    <source>
        <dbReference type="EMBL" id="KAA8824152.1"/>
    </source>
</evidence>
<keyword evidence="1" id="KW-0472">Membrane</keyword>
<dbReference type="AlphaFoldDB" id="A0A5J5E0J4"/>
<dbReference type="Proteomes" id="UP000374630">
    <property type="component" value="Unassembled WGS sequence"/>
</dbReference>
<name>A0A5J5E0J4_9BIFI</name>
<evidence type="ECO:0000313" key="3">
    <source>
        <dbReference type="EMBL" id="KAA8822563.1"/>
    </source>
</evidence>
<evidence type="ECO:0000313" key="5">
    <source>
        <dbReference type="Proteomes" id="UP000345527"/>
    </source>
</evidence>
<keyword evidence="1" id="KW-1133">Transmembrane helix</keyword>
<keyword evidence="6" id="KW-1185">Reference proteome</keyword>